<keyword evidence="2" id="KW-1185">Reference proteome</keyword>
<name>A0AA37M914_9HYPH</name>
<dbReference type="Proteomes" id="UP001055286">
    <property type="component" value="Unassembled WGS sequence"/>
</dbReference>
<dbReference type="AlphaFoldDB" id="A0AA37M914"/>
<gene>
    <name evidence="1" type="ORF">MPEAHAMD_7263</name>
</gene>
<dbReference type="EMBL" id="BPQJ01000149">
    <property type="protein sequence ID" value="GJD67059.1"/>
    <property type="molecule type" value="Genomic_DNA"/>
</dbReference>
<accession>A0AA37M914</accession>
<organism evidence="1 2">
    <name type="scientific">Methylobacterium frigidaeris</name>
    <dbReference type="NCBI Taxonomy" id="2038277"/>
    <lineage>
        <taxon>Bacteria</taxon>
        <taxon>Pseudomonadati</taxon>
        <taxon>Pseudomonadota</taxon>
        <taxon>Alphaproteobacteria</taxon>
        <taxon>Hyphomicrobiales</taxon>
        <taxon>Methylobacteriaceae</taxon>
        <taxon>Methylobacterium</taxon>
    </lineage>
</organism>
<proteinExistence type="predicted"/>
<evidence type="ECO:0000313" key="2">
    <source>
        <dbReference type="Proteomes" id="UP001055286"/>
    </source>
</evidence>
<reference evidence="1" key="2">
    <citation type="submission" date="2021-08" db="EMBL/GenBank/DDBJ databases">
        <authorList>
            <person name="Tani A."/>
            <person name="Ola A."/>
            <person name="Ogura Y."/>
            <person name="Katsura K."/>
            <person name="Hayashi T."/>
        </authorList>
    </citation>
    <scope>NUCLEOTIDE SEQUENCE</scope>
    <source>
        <strain evidence="1">JCM 32048</strain>
    </source>
</reference>
<reference evidence="1" key="1">
    <citation type="journal article" date="2016" name="Front. Microbiol.">
        <title>Genome Sequence of the Piezophilic, Mesophilic Sulfate-Reducing Bacterium Desulfovibrio indicus J2T.</title>
        <authorList>
            <person name="Cao J."/>
            <person name="Maignien L."/>
            <person name="Shao Z."/>
            <person name="Alain K."/>
            <person name="Jebbar M."/>
        </authorList>
    </citation>
    <scope>NUCLEOTIDE SEQUENCE</scope>
    <source>
        <strain evidence="1">JCM 32048</strain>
    </source>
</reference>
<comment type="caution">
    <text evidence="1">The sequence shown here is derived from an EMBL/GenBank/DDBJ whole genome shotgun (WGS) entry which is preliminary data.</text>
</comment>
<evidence type="ECO:0000313" key="1">
    <source>
        <dbReference type="EMBL" id="GJD67059.1"/>
    </source>
</evidence>
<sequence length="74" mass="8111">MVRSFAFISVSTKVFCPSICVLLAPSFVPASVTFAIAWSTMSMMFDRLVSPAVPTRFEMSKLVTEYLAALLNPS</sequence>
<protein>
    <submittedName>
        <fullName evidence="1">Uncharacterized protein</fullName>
    </submittedName>
</protein>